<dbReference type="GO" id="GO:0008270">
    <property type="term" value="F:zinc ion binding"/>
    <property type="evidence" value="ECO:0007669"/>
    <property type="project" value="UniProtKB-KW"/>
</dbReference>
<dbReference type="Pfam" id="PF07496">
    <property type="entry name" value="zf-CW"/>
    <property type="match status" value="1"/>
</dbReference>
<dbReference type="RefSeq" id="XP_028865553.1">
    <property type="nucleotide sequence ID" value="XM_029009720.1"/>
</dbReference>
<evidence type="ECO:0000313" key="6">
    <source>
        <dbReference type="EMBL" id="GBE59310.1"/>
    </source>
</evidence>
<feature type="compositionally biased region" description="Polar residues" evidence="4">
    <location>
        <begin position="149"/>
        <end position="158"/>
    </location>
</feature>
<dbReference type="PANTHER" id="PTHR15999:SF2">
    <property type="entry name" value="ZINC FINGER CW-TYPE PWWP DOMAIN PROTEIN 1"/>
    <property type="match status" value="1"/>
</dbReference>
<dbReference type="Proteomes" id="UP000236319">
    <property type="component" value="Unassembled WGS sequence"/>
</dbReference>
<evidence type="ECO:0000256" key="4">
    <source>
        <dbReference type="SAM" id="MobiDB-lite"/>
    </source>
</evidence>
<organism evidence="6 7">
    <name type="scientific">Babesia ovata</name>
    <dbReference type="NCBI Taxonomy" id="189622"/>
    <lineage>
        <taxon>Eukaryota</taxon>
        <taxon>Sar</taxon>
        <taxon>Alveolata</taxon>
        <taxon>Apicomplexa</taxon>
        <taxon>Aconoidasida</taxon>
        <taxon>Piroplasmida</taxon>
        <taxon>Babesiidae</taxon>
        <taxon>Babesia</taxon>
    </lineage>
</organism>
<keyword evidence="2" id="KW-0863">Zinc-finger</keyword>
<feature type="region of interest" description="Disordered" evidence="4">
    <location>
        <begin position="530"/>
        <end position="556"/>
    </location>
</feature>
<protein>
    <submittedName>
        <fullName evidence="6">CW-type zinc finger containing protein</fullName>
    </submittedName>
</protein>
<gene>
    <name evidence="6" type="ORF">BOVATA_008030</name>
</gene>
<dbReference type="EMBL" id="BDSA01000001">
    <property type="protein sequence ID" value="GBE59310.1"/>
    <property type="molecule type" value="Genomic_DNA"/>
</dbReference>
<evidence type="ECO:0000313" key="7">
    <source>
        <dbReference type="Proteomes" id="UP000236319"/>
    </source>
</evidence>
<dbReference type="InterPro" id="IPR042778">
    <property type="entry name" value="ZCWPW1/ZCWPW2"/>
</dbReference>
<dbReference type="InterPro" id="IPR011124">
    <property type="entry name" value="Znf_CW"/>
</dbReference>
<feature type="region of interest" description="Disordered" evidence="4">
    <location>
        <begin position="469"/>
        <end position="488"/>
    </location>
</feature>
<feature type="domain" description="CW-type" evidence="5">
    <location>
        <begin position="219"/>
        <end position="272"/>
    </location>
</feature>
<feature type="compositionally biased region" description="Low complexity" evidence="4">
    <location>
        <begin position="477"/>
        <end position="487"/>
    </location>
</feature>
<feature type="region of interest" description="Disordered" evidence="4">
    <location>
        <begin position="657"/>
        <end position="746"/>
    </location>
</feature>
<comment type="caution">
    <text evidence="6">The sequence shown here is derived from an EMBL/GenBank/DDBJ whole genome shotgun (WGS) entry which is preliminary data.</text>
</comment>
<reference evidence="6 7" key="1">
    <citation type="journal article" date="2017" name="BMC Genomics">
        <title>Whole-genome assembly of Babesia ovata and comparative genomics between closely related pathogens.</title>
        <authorList>
            <person name="Yamagishi J."/>
            <person name="Asada M."/>
            <person name="Hakimi H."/>
            <person name="Tanaka T.Q."/>
            <person name="Sugimoto C."/>
            <person name="Kawazu S."/>
        </authorList>
    </citation>
    <scope>NUCLEOTIDE SEQUENCE [LARGE SCALE GENOMIC DNA]</scope>
    <source>
        <strain evidence="6 7">Miyake</strain>
    </source>
</reference>
<keyword evidence="3" id="KW-0862">Zinc</keyword>
<dbReference type="GeneID" id="39873080"/>
<dbReference type="PROSITE" id="PS51050">
    <property type="entry name" value="ZF_CW"/>
    <property type="match status" value="1"/>
</dbReference>
<dbReference type="OrthoDB" id="366391at2759"/>
<dbReference type="PANTHER" id="PTHR15999">
    <property type="entry name" value="ZINC FINGER CW-TYPE PWWP DOMAIN PROTEIN 1"/>
    <property type="match status" value="1"/>
</dbReference>
<keyword evidence="7" id="KW-1185">Reference proteome</keyword>
<sequence>MTGTRMDLSKLAQPILAQDVPLDLFEADGLVQWARQLDAVPLPPPSAVPLDGSVGEVPSSEVEYRRMTEAARVAVYPDTSAVVPKTKAPVKRGPGRPPKLSSALAQAARVSLAGRAENASTSASLLAGSGLLAPIPDKLYDEDIPSPPLSSRTNSVGSRSGKAEVAVESGSQRRVEVHPPQPPSPIKTRGYTRNNRQSKRTETKASRSSRSVAKLPAPVTTVENWAQCEKCKKWRRLPPSVDTEKLPEFWVCALNVWDPAHSSCFVPEETFPDLKHQEPVAEPQAPIVTDDGVTLPIRPVEPTPTVKGFNDRLMDHEVLELLFDEQSNHPLNKRLTIHSLDANSLLATELPHNVLLVDELPTAVALSVATDQTRPPSELLHPQEELAKDDNVPRDDGSVCIGLAEKTEWPTRDNEASTIDTAGEIDPGAEPSRSLFAAMFPKLALQVPKFGKFPPIKREDLIRFEKQLEADEHRQSSSRSSGRAAASIVNGDVRTAEVSRSGRRSLSVINEAIKPPGAIYVNGKTPATKVSGATVSTGKSPRTANSGAKSTSSAASKVPKAVSAEIVGVDNKGAALSSMSREDFRGLLSLFASRKDKQQDGVEHKHCLLEDKLRASTLPLESFLQPLSLLAMPIVYSTPESSEDDTEQRSGRYNVRSAVEPEYDVATAAPQEPAPVEVKREPKRRVATRSARVAEPNNDQQLRQLREEYARSSAGKSYPRKVEPSPPEPEVPAPATKRAVRRSTSRYAREVPAPIVELQEPDPVMEELPLGLQERMLLMDLSIPIEHTAPVEQRAASGNTSHHSLSSFGVDASRTMELLTQPIDFESDVFTALSPVSTMGDFPGLQPRMCTLDAPVLPELNLQLLSEPIPDFDPESAEINVDVYKNPRLLTEV</sequence>
<dbReference type="VEuPathDB" id="PiroplasmaDB:BOVATA_008030"/>
<feature type="compositionally biased region" description="Low complexity" evidence="4">
    <location>
        <begin position="544"/>
        <end position="556"/>
    </location>
</feature>
<evidence type="ECO:0000256" key="3">
    <source>
        <dbReference type="ARBA" id="ARBA00022833"/>
    </source>
</evidence>
<feature type="compositionally biased region" description="Polar residues" evidence="4">
    <location>
        <begin position="531"/>
        <end position="543"/>
    </location>
</feature>
<dbReference type="Gene3D" id="3.30.40.100">
    <property type="match status" value="1"/>
</dbReference>
<proteinExistence type="predicted"/>
<evidence type="ECO:0000259" key="5">
    <source>
        <dbReference type="PROSITE" id="PS51050"/>
    </source>
</evidence>
<keyword evidence="1" id="KW-0479">Metal-binding</keyword>
<dbReference type="AlphaFoldDB" id="A0A2H6K8K1"/>
<name>A0A2H6K8K1_9APIC</name>
<accession>A0A2H6K8K1</accession>
<feature type="region of interest" description="Disordered" evidence="4">
    <location>
        <begin position="142"/>
        <end position="215"/>
    </location>
</feature>
<evidence type="ECO:0000256" key="1">
    <source>
        <dbReference type="ARBA" id="ARBA00022723"/>
    </source>
</evidence>
<evidence type="ECO:0000256" key="2">
    <source>
        <dbReference type="ARBA" id="ARBA00022771"/>
    </source>
</evidence>